<dbReference type="PANTHER" id="PTHR31845">
    <property type="entry name" value="FINGER DOMAIN PROTEIN, PUTATIVE-RELATED"/>
    <property type="match status" value="1"/>
</dbReference>
<dbReference type="InterPro" id="IPR001138">
    <property type="entry name" value="Zn2Cys6_DnaBD"/>
</dbReference>
<name>A0A120K2N2_9SACH</name>
<evidence type="ECO:0000256" key="3">
    <source>
        <dbReference type="ARBA" id="ARBA00023125"/>
    </source>
</evidence>
<dbReference type="AlphaFoldDB" id="A0A120K2N2"/>
<evidence type="ECO:0000256" key="2">
    <source>
        <dbReference type="ARBA" id="ARBA00023015"/>
    </source>
</evidence>
<dbReference type="PROSITE" id="PS50048">
    <property type="entry name" value="ZN2_CY6_FUNGAL_2"/>
    <property type="match status" value="1"/>
</dbReference>
<keyword evidence="5" id="KW-0539">Nucleus</keyword>
<gene>
    <name evidence="8" type="ORF">AW171_hschr74093</name>
</gene>
<dbReference type="Gene3D" id="4.10.240.10">
    <property type="entry name" value="Zn(2)-C6 fungal-type DNA-binding domain"/>
    <property type="match status" value="1"/>
</dbReference>
<dbReference type="SMART" id="SM00066">
    <property type="entry name" value="GAL4"/>
    <property type="match status" value="1"/>
</dbReference>
<sequence>MTAIYDSKRRTKPCSNCKQNKVKCEYSTSLPCSRCLKFRLQCYFPGSYNTTDHLVSNPSKDTAHGSAPVSNSFDTWTGEVISRIASFEGSLESVLKLVHSNHQQQQQQLNLLQSQLSQQQQHSVHDIDPFLDPAALDSTNLFRQYTDVKDFRTEQVLSRQQAKELMDLFIEKFSEQLYGYPLKDMAFDDLWDHSPLLLVSMCTIACRFHSELSHLVPQLRQSLEWFTTKAATSSFGCTKDSHKEYIILGLLLAALWFHSNQLYVAVAMQLSRIWGVGQRVNREGAVRFPKIFYLLYILDGKFSLINSRSPSIYKNLEPGLLSSRKHTIESIDDPAIKQILLESTIDDTNKLSHRQTVLLNEAKHDKILVSNDVIKNCQLLSQVEFHFAVESIFHNTNFFNGEFSSTNSMALIPPNRFGIPWETNMDIDRWMISWTIALQKIHIQQNPWCLKSTLLYYNYARMYFSTKPWIVSIQRDSLNGFPGDPKLLGVWDAKERDSNLGNNPKAVDQEIAYSAAKALLKLVTKDKDVVAIFQFLPVHVYLMVYFACLVLLSPDYIPRSAIRDRKEMDMGVLYSLVSNFKNMLANQVISDLDLQNHLNTNLTAALAQFRKEYAKFLSSDKQLKELVDAAEENMQLNLEQNVKPKSILAWPGTNHGHP</sequence>
<protein>
    <submittedName>
        <fullName evidence="8">HGL257Cp</fullName>
    </submittedName>
</protein>
<dbReference type="InterPro" id="IPR051089">
    <property type="entry name" value="prtT"/>
</dbReference>
<dbReference type="SUPFAM" id="SSF57701">
    <property type="entry name" value="Zn2/Cys6 DNA-binding domain"/>
    <property type="match status" value="1"/>
</dbReference>
<dbReference type="GO" id="GO:0000981">
    <property type="term" value="F:DNA-binding transcription factor activity, RNA polymerase II-specific"/>
    <property type="evidence" value="ECO:0007669"/>
    <property type="project" value="InterPro"/>
</dbReference>
<accession>A0A120K2N2</accession>
<dbReference type="CDD" id="cd00067">
    <property type="entry name" value="GAL4"/>
    <property type="match status" value="1"/>
</dbReference>
<evidence type="ECO:0000256" key="6">
    <source>
        <dbReference type="SAM" id="Phobius"/>
    </source>
</evidence>
<evidence type="ECO:0000313" key="8">
    <source>
        <dbReference type="EMBL" id="AMD22083.1"/>
    </source>
</evidence>
<dbReference type="GO" id="GO:0000976">
    <property type="term" value="F:transcription cis-regulatory region binding"/>
    <property type="evidence" value="ECO:0007669"/>
    <property type="project" value="TreeGrafter"/>
</dbReference>
<dbReference type="STRING" id="45286.A0A120K2N2"/>
<comment type="subcellular location">
    <subcellularLocation>
        <location evidence="1">Nucleus</location>
    </subcellularLocation>
</comment>
<evidence type="ECO:0000256" key="5">
    <source>
        <dbReference type="ARBA" id="ARBA00023242"/>
    </source>
</evidence>
<feature type="domain" description="Zn(2)-C6 fungal-type" evidence="7">
    <location>
        <begin position="13"/>
        <end position="44"/>
    </location>
</feature>
<feature type="transmembrane region" description="Helical" evidence="6">
    <location>
        <begin position="529"/>
        <end position="552"/>
    </location>
</feature>
<evidence type="ECO:0000313" key="9">
    <source>
        <dbReference type="Proteomes" id="UP000243052"/>
    </source>
</evidence>
<dbReference type="GO" id="GO:0008270">
    <property type="term" value="F:zinc ion binding"/>
    <property type="evidence" value="ECO:0007669"/>
    <property type="project" value="InterPro"/>
</dbReference>
<keyword evidence="6" id="KW-1133">Transmembrane helix</keyword>
<dbReference type="GO" id="GO:0005634">
    <property type="term" value="C:nucleus"/>
    <property type="evidence" value="ECO:0007669"/>
    <property type="project" value="UniProtKB-SubCell"/>
</dbReference>
<keyword evidence="9" id="KW-1185">Reference proteome</keyword>
<keyword evidence="3" id="KW-0238">DNA-binding</keyword>
<evidence type="ECO:0000256" key="1">
    <source>
        <dbReference type="ARBA" id="ARBA00004123"/>
    </source>
</evidence>
<proteinExistence type="predicted"/>
<dbReference type="GeneID" id="28725413"/>
<keyword evidence="6" id="KW-0472">Membrane</keyword>
<keyword evidence="4" id="KW-0804">Transcription</keyword>
<evidence type="ECO:0000259" key="7">
    <source>
        <dbReference type="PROSITE" id="PS50048"/>
    </source>
</evidence>
<keyword evidence="6" id="KW-0812">Transmembrane</keyword>
<dbReference type="Pfam" id="PF00172">
    <property type="entry name" value="Zn_clus"/>
    <property type="match status" value="1"/>
</dbReference>
<dbReference type="EMBL" id="CP014247">
    <property type="protein sequence ID" value="AMD22083.1"/>
    <property type="molecule type" value="Genomic_DNA"/>
</dbReference>
<dbReference type="PANTHER" id="PTHR31845:SF17">
    <property type="entry name" value="ZN(II)2CYS6 TRANSCRIPTION FACTOR (EUROFUNG)"/>
    <property type="match status" value="1"/>
</dbReference>
<evidence type="ECO:0000256" key="4">
    <source>
        <dbReference type="ARBA" id="ARBA00023163"/>
    </source>
</evidence>
<reference evidence="8 9" key="1">
    <citation type="submission" date="2016-01" db="EMBL/GenBank/DDBJ databases">
        <title>Genome sequence of the yeast Holleya sinecauda.</title>
        <authorList>
            <person name="Dietrich F.S."/>
        </authorList>
    </citation>
    <scope>NUCLEOTIDE SEQUENCE [LARGE SCALE GENOMIC DNA]</scope>
    <source>
        <strain evidence="8 9">ATCC 58844</strain>
    </source>
</reference>
<dbReference type="InterPro" id="IPR036864">
    <property type="entry name" value="Zn2-C6_fun-type_DNA-bd_sf"/>
</dbReference>
<dbReference type="Proteomes" id="UP000243052">
    <property type="component" value="Chromosome vii"/>
</dbReference>
<organism evidence="8 9">
    <name type="scientific">Eremothecium sinecaudum</name>
    <dbReference type="NCBI Taxonomy" id="45286"/>
    <lineage>
        <taxon>Eukaryota</taxon>
        <taxon>Fungi</taxon>
        <taxon>Dikarya</taxon>
        <taxon>Ascomycota</taxon>
        <taxon>Saccharomycotina</taxon>
        <taxon>Saccharomycetes</taxon>
        <taxon>Saccharomycetales</taxon>
        <taxon>Saccharomycetaceae</taxon>
        <taxon>Eremothecium</taxon>
    </lineage>
</organism>
<keyword evidence="2" id="KW-0805">Transcription regulation</keyword>
<dbReference type="RefSeq" id="XP_017989079.1">
    <property type="nucleotide sequence ID" value="XM_018133758.1"/>
</dbReference>
<dbReference type="PROSITE" id="PS00463">
    <property type="entry name" value="ZN2_CY6_FUNGAL_1"/>
    <property type="match status" value="1"/>
</dbReference>
<dbReference type="OrthoDB" id="4060227at2759"/>